<evidence type="ECO:0000313" key="2">
    <source>
        <dbReference type="Proteomes" id="UP000297966"/>
    </source>
</evidence>
<sequence length="136" mass="14523">MADGLNRFGRASAPKDDGMLSRCDLIKGAAVALFTLSIQGAWAQEAKMNLFKIVTIKDEIVVGLSAEELQALGGNDASAVAHALAQKGDLTVWQYNVHRGPNGELQQAPTARIGLLANASLRVEPYTTPYQIVPHP</sequence>
<accession>A0A4Y9LS98</accession>
<dbReference type="OrthoDB" id="7280790at2"/>
<name>A0A4Y9LS98_9BRAD</name>
<dbReference type="Proteomes" id="UP000297966">
    <property type="component" value="Unassembled WGS sequence"/>
</dbReference>
<dbReference type="EMBL" id="SPQT01000017">
    <property type="protein sequence ID" value="TFV44662.1"/>
    <property type="molecule type" value="Genomic_DNA"/>
</dbReference>
<dbReference type="AlphaFoldDB" id="A0A4Y9LS98"/>
<organism evidence="1 2">
    <name type="scientific">Bradyrhizobium niftali</name>
    <dbReference type="NCBI Taxonomy" id="2560055"/>
    <lineage>
        <taxon>Bacteria</taxon>
        <taxon>Pseudomonadati</taxon>
        <taxon>Pseudomonadota</taxon>
        <taxon>Alphaproteobacteria</taxon>
        <taxon>Hyphomicrobiales</taxon>
        <taxon>Nitrobacteraceae</taxon>
        <taxon>Bradyrhizobium</taxon>
    </lineage>
</organism>
<comment type="caution">
    <text evidence="1">The sequence shown here is derived from an EMBL/GenBank/DDBJ whole genome shotgun (WGS) entry which is preliminary data.</text>
</comment>
<gene>
    <name evidence="1" type="ORF">E4K65_26525</name>
</gene>
<proteinExistence type="predicted"/>
<keyword evidence="2" id="KW-1185">Reference proteome</keyword>
<evidence type="ECO:0000313" key="1">
    <source>
        <dbReference type="EMBL" id="TFV44662.1"/>
    </source>
</evidence>
<reference evidence="1 2" key="1">
    <citation type="submission" date="2019-03" db="EMBL/GenBank/DDBJ databases">
        <title>Bradyrhizobium diversity isolated from nodules of Chamaecrista fasciculata.</title>
        <authorList>
            <person name="Klepa M.S."/>
            <person name="Urquiaga M.O."/>
            <person name="Hungria M."/>
            <person name="Delamuta J.R."/>
        </authorList>
    </citation>
    <scope>NUCLEOTIDE SEQUENCE [LARGE SCALE GENOMIC DNA]</scope>
    <source>
        <strain evidence="1 2">CNPSo 3448</strain>
    </source>
</reference>
<protein>
    <submittedName>
        <fullName evidence="1">Uncharacterized protein</fullName>
    </submittedName>
</protein>